<dbReference type="Pfam" id="PF13578">
    <property type="entry name" value="Methyltransf_24"/>
    <property type="match status" value="1"/>
</dbReference>
<organism evidence="1 2">
    <name type="scientific">Candidatus Nephthysia bennettiae</name>
    <dbReference type="NCBI Taxonomy" id="3127016"/>
    <lineage>
        <taxon>Bacteria</taxon>
        <taxon>Bacillati</taxon>
        <taxon>Candidatus Dormiibacterota</taxon>
        <taxon>Candidatus Dormibacteria</taxon>
        <taxon>Candidatus Dormibacterales</taxon>
        <taxon>Candidatus Dormibacteraceae</taxon>
        <taxon>Candidatus Nephthysia</taxon>
    </lineage>
</organism>
<comment type="caution">
    <text evidence="1">The sequence shown here is derived from an EMBL/GenBank/DDBJ whole genome shotgun (WGS) entry which is preliminary data.</text>
</comment>
<name>A0A934N8F3_9BACT</name>
<dbReference type="InterPro" id="IPR029063">
    <property type="entry name" value="SAM-dependent_MTases_sf"/>
</dbReference>
<protein>
    <submittedName>
        <fullName evidence="1">Class I SAM-dependent methyltransferase</fullName>
    </submittedName>
</protein>
<dbReference type="AlphaFoldDB" id="A0A934N8F3"/>
<sequence length="280" mass="31962">MSGSPTTVEEGGVQRILLDYPVRSRPRYGWGRPEHPGLARLMWDGWERYRELLLDFAAHIGELQRIPVEGAADGAEPSWINNYFPGLDSVALYGLLARLRPRLYMEVGSGNSTKFVRRAIRDQDLSTRVVSIDPHPRAEVDVLCDEVIRQPLEDVDPAVVDQLRSGDVLFIDGSHRVFMNSDVVAAFLDFMPRLQPGVHVHIHDIWIPSDYPPDWSSRFYSEQYLLAAQLVAGTTAYEVEFPAWFVTNDPELSLILEPLWAQPHMRRVERHGCSFWLVTK</sequence>
<dbReference type="EMBL" id="JAEKNR010000084">
    <property type="protein sequence ID" value="MBJ7597918.1"/>
    <property type="molecule type" value="Genomic_DNA"/>
</dbReference>
<proteinExistence type="predicted"/>
<keyword evidence="1" id="KW-0808">Transferase</keyword>
<evidence type="ECO:0000313" key="1">
    <source>
        <dbReference type="EMBL" id="MBJ7597918.1"/>
    </source>
</evidence>
<dbReference type="GO" id="GO:0008168">
    <property type="term" value="F:methyltransferase activity"/>
    <property type="evidence" value="ECO:0007669"/>
    <property type="project" value="UniProtKB-KW"/>
</dbReference>
<evidence type="ECO:0000313" key="2">
    <source>
        <dbReference type="Proteomes" id="UP000612893"/>
    </source>
</evidence>
<dbReference type="GO" id="GO:0032259">
    <property type="term" value="P:methylation"/>
    <property type="evidence" value="ECO:0007669"/>
    <property type="project" value="UniProtKB-KW"/>
</dbReference>
<reference evidence="1" key="1">
    <citation type="submission" date="2020-10" db="EMBL/GenBank/DDBJ databases">
        <title>Ca. Dormibacterota MAGs.</title>
        <authorList>
            <person name="Montgomery K."/>
        </authorList>
    </citation>
    <scope>NUCLEOTIDE SEQUENCE [LARGE SCALE GENOMIC DNA]</scope>
    <source>
        <strain evidence="1">SC8812_S17_10</strain>
    </source>
</reference>
<dbReference type="SUPFAM" id="SSF53335">
    <property type="entry name" value="S-adenosyl-L-methionine-dependent methyltransferases"/>
    <property type="match status" value="1"/>
</dbReference>
<dbReference type="RefSeq" id="WP_338200539.1">
    <property type="nucleotide sequence ID" value="NZ_JAEKNR010000084.1"/>
</dbReference>
<dbReference type="Proteomes" id="UP000612893">
    <property type="component" value="Unassembled WGS sequence"/>
</dbReference>
<gene>
    <name evidence="1" type="ORF">JF922_07500</name>
</gene>
<keyword evidence="2" id="KW-1185">Reference proteome</keyword>
<accession>A0A934N8F3</accession>
<keyword evidence="1" id="KW-0489">Methyltransferase</keyword>
<dbReference type="Gene3D" id="3.40.50.150">
    <property type="entry name" value="Vaccinia Virus protein VP39"/>
    <property type="match status" value="1"/>
</dbReference>